<evidence type="ECO:0000256" key="3">
    <source>
        <dbReference type="ARBA" id="ARBA00022723"/>
    </source>
</evidence>
<dbReference type="PANTHER" id="PTHR11067">
    <property type="entry name" value="INOSINE TRIPHOSPHATE PYROPHOSPHATASE/HAM1 PROTEIN"/>
    <property type="match status" value="1"/>
</dbReference>
<dbReference type="Gene3D" id="3.90.950.10">
    <property type="match status" value="1"/>
</dbReference>
<dbReference type="GO" id="GO:0009146">
    <property type="term" value="P:purine nucleoside triphosphate catabolic process"/>
    <property type="evidence" value="ECO:0007669"/>
    <property type="project" value="UniProtKB-UniRule"/>
</dbReference>
<evidence type="ECO:0000256" key="1">
    <source>
        <dbReference type="ARBA" id="ARBA00008023"/>
    </source>
</evidence>
<dbReference type="NCBIfam" id="NF011397">
    <property type="entry name" value="PRK14822.1"/>
    <property type="match status" value="1"/>
</dbReference>
<gene>
    <name evidence="12" type="ORF">OXPF_04170</name>
</gene>
<dbReference type="EC" id="3.6.1.66" evidence="10"/>
<evidence type="ECO:0000256" key="5">
    <source>
        <dbReference type="ARBA" id="ARBA00022801"/>
    </source>
</evidence>
<reference evidence="12 13" key="1">
    <citation type="submission" date="2015-09" db="EMBL/GenBank/DDBJ databases">
        <title>Genome sequence of Oxobacter pfennigii DSM 3222.</title>
        <authorList>
            <person name="Poehlein A."/>
            <person name="Bengelsdorf F.R."/>
            <person name="Schiel-Bengelsdorf B."/>
            <person name="Duerre P."/>
            <person name="Daniel R."/>
        </authorList>
    </citation>
    <scope>NUCLEOTIDE SEQUENCE [LARGE SCALE GENOMIC DNA]</scope>
    <source>
        <strain evidence="12 13">DSM 3222</strain>
    </source>
</reference>
<name>A0A0P8YFV4_9CLOT</name>
<keyword evidence="3 10" id="KW-0479">Metal-binding</keyword>
<comment type="similarity">
    <text evidence="1 10 11">Belongs to the HAM1 NTPase family.</text>
</comment>
<evidence type="ECO:0000256" key="11">
    <source>
        <dbReference type="RuleBase" id="RU003781"/>
    </source>
</evidence>
<evidence type="ECO:0000256" key="9">
    <source>
        <dbReference type="ARBA" id="ARBA00052017"/>
    </source>
</evidence>
<dbReference type="Proteomes" id="UP000050326">
    <property type="component" value="Unassembled WGS sequence"/>
</dbReference>
<feature type="binding site" evidence="10">
    <location>
        <position position="176"/>
    </location>
    <ligand>
        <name>substrate</name>
    </ligand>
</feature>
<dbReference type="FunFam" id="3.90.950.10:FF:000001">
    <property type="entry name" value="dITP/XTP pyrophosphatase"/>
    <property type="match status" value="1"/>
</dbReference>
<dbReference type="InterPro" id="IPR029001">
    <property type="entry name" value="ITPase-like_fam"/>
</dbReference>
<dbReference type="GO" id="GO:0036222">
    <property type="term" value="F:XTP diphosphatase activity"/>
    <property type="evidence" value="ECO:0007669"/>
    <property type="project" value="UniProtKB-UniRule"/>
</dbReference>
<dbReference type="CDD" id="cd00515">
    <property type="entry name" value="HAM1"/>
    <property type="match status" value="1"/>
</dbReference>
<dbReference type="GO" id="GO:0005829">
    <property type="term" value="C:cytosol"/>
    <property type="evidence" value="ECO:0007669"/>
    <property type="project" value="TreeGrafter"/>
</dbReference>
<dbReference type="RefSeq" id="WP_054873563.1">
    <property type="nucleotide sequence ID" value="NZ_LKET01000016.1"/>
</dbReference>
<dbReference type="HAMAP" id="MF_01405">
    <property type="entry name" value="Non_canon_purine_NTPase"/>
    <property type="match status" value="1"/>
</dbReference>
<dbReference type="InterPro" id="IPR020922">
    <property type="entry name" value="dITP/XTP_pyrophosphatase"/>
</dbReference>
<feature type="active site" description="Proton acceptor" evidence="10">
    <location>
        <position position="70"/>
    </location>
</feature>
<dbReference type="STRING" id="36849.OXPF_04170"/>
<dbReference type="NCBIfam" id="TIGR00042">
    <property type="entry name" value="RdgB/HAM1 family non-canonical purine NTP pyrophosphatase"/>
    <property type="match status" value="1"/>
</dbReference>
<dbReference type="PANTHER" id="PTHR11067:SF9">
    <property type="entry name" value="INOSINE TRIPHOSPHATE PYROPHOSPHATASE"/>
    <property type="match status" value="1"/>
</dbReference>
<keyword evidence="4 10" id="KW-0547">Nucleotide-binding</keyword>
<dbReference type="GO" id="GO:0035870">
    <property type="term" value="F:dITP diphosphatase activity"/>
    <property type="evidence" value="ECO:0007669"/>
    <property type="project" value="UniProtKB-UniRule"/>
</dbReference>
<evidence type="ECO:0000256" key="6">
    <source>
        <dbReference type="ARBA" id="ARBA00022842"/>
    </source>
</evidence>
<comment type="caution">
    <text evidence="10">Lacks conserved residue(s) required for the propagation of feature annotation.</text>
</comment>
<dbReference type="GO" id="GO:0017111">
    <property type="term" value="F:ribonucleoside triphosphate phosphatase activity"/>
    <property type="evidence" value="ECO:0007669"/>
    <property type="project" value="InterPro"/>
</dbReference>
<dbReference type="InterPro" id="IPR002637">
    <property type="entry name" value="RdgB/HAM1"/>
</dbReference>
<comment type="catalytic activity">
    <reaction evidence="10">
        <text>ITP + H2O = IMP + diphosphate + H(+)</text>
        <dbReference type="Rhea" id="RHEA:29399"/>
        <dbReference type="ChEBI" id="CHEBI:15377"/>
        <dbReference type="ChEBI" id="CHEBI:15378"/>
        <dbReference type="ChEBI" id="CHEBI:33019"/>
        <dbReference type="ChEBI" id="CHEBI:58053"/>
        <dbReference type="ChEBI" id="CHEBI:61402"/>
        <dbReference type="EC" id="3.6.1.66"/>
    </reaction>
</comment>
<comment type="cofactor">
    <cofactor evidence="10">
        <name>Mg(2+)</name>
        <dbReference type="ChEBI" id="CHEBI:18420"/>
    </cofactor>
    <text evidence="10">Binds 1 Mg(2+) ion per subunit.</text>
</comment>
<keyword evidence="5 10" id="KW-0378">Hydrolase</keyword>
<evidence type="ECO:0000256" key="2">
    <source>
        <dbReference type="ARBA" id="ARBA00011738"/>
    </source>
</evidence>
<keyword evidence="13" id="KW-1185">Reference proteome</keyword>
<dbReference type="EMBL" id="LKET01000016">
    <property type="protein sequence ID" value="KPU45949.1"/>
    <property type="molecule type" value="Genomic_DNA"/>
</dbReference>
<evidence type="ECO:0000313" key="12">
    <source>
        <dbReference type="EMBL" id="KPU45949.1"/>
    </source>
</evidence>
<dbReference type="GO" id="GO:0009117">
    <property type="term" value="P:nucleotide metabolic process"/>
    <property type="evidence" value="ECO:0007669"/>
    <property type="project" value="UniProtKB-KW"/>
</dbReference>
<feature type="binding site" evidence="10">
    <location>
        <position position="71"/>
    </location>
    <ligand>
        <name>substrate</name>
    </ligand>
</feature>
<dbReference type="GO" id="GO:0036220">
    <property type="term" value="F:ITP diphosphatase activity"/>
    <property type="evidence" value="ECO:0007669"/>
    <property type="project" value="UniProtKB-UniRule"/>
</dbReference>
<dbReference type="SUPFAM" id="SSF52972">
    <property type="entry name" value="ITPase-like"/>
    <property type="match status" value="1"/>
</dbReference>
<evidence type="ECO:0000256" key="10">
    <source>
        <dbReference type="HAMAP-Rule" id="MF_01405"/>
    </source>
</evidence>
<dbReference type="Pfam" id="PF01725">
    <property type="entry name" value="Ham1p_like"/>
    <property type="match status" value="1"/>
</dbReference>
<feature type="binding site" evidence="10">
    <location>
        <position position="70"/>
    </location>
    <ligand>
        <name>Mg(2+)</name>
        <dbReference type="ChEBI" id="CHEBI:18420"/>
    </ligand>
</feature>
<keyword evidence="7 10" id="KW-0546">Nucleotide metabolism</keyword>
<proteinExistence type="inferred from homology"/>
<evidence type="ECO:0000256" key="8">
    <source>
        <dbReference type="ARBA" id="ARBA00051875"/>
    </source>
</evidence>
<accession>A0A0P8YFV4</accession>
<feature type="binding site" evidence="10">
    <location>
        <begin position="8"/>
        <end position="13"/>
    </location>
    <ligand>
        <name>substrate</name>
    </ligand>
</feature>
<comment type="function">
    <text evidence="10">Pyrophosphatase that catalyzes the hydrolysis of nucleoside triphosphates to their monophosphate derivatives, with a high preference for the non-canonical purine nucleotides XTP (xanthosine triphosphate), dITP (deoxyinosine triphosphate) and ITP. Seems to function as a house-cleaning enzyme that removes non-canonical purine nucleotides from the nucleotide pool, thus preventing their incorporation into DNA/RNA and avoiding chromosomal lesions.</text>
</comment>
<organism evidence="12 13">
    <name type="scientific">Oxobacter pfennigii</name>
    <dbReference type="NCBI Taxonomy" id="36849"/>
    <lineage>
        <taxon>Bacteria</taxon>
        <taxon>Bacillati</taxon>
        <taxon>Bacillota</taxon>
        <taxon>Clostridia</taxon>
        <taxon>Eubacteriales</taxon>
        <taxon>Clostridiaceae</taxon>
        <taxon>Oxobacter</taxon>
    </lineage>
</organism>
<evidence type="ECO:0000256" key="4">
    <source>
        <dbReference type="ARBA" id="ARBA00022741"/>
    </source>
</evidence>
<dbReference type="PATRIC" id="fig|36849.3.peg.452"/>
<evidence type="ECO:0000313" key="13">
    <source>
        <dbReference type="Proteomes" id="UP000050326"/>
    </source>
</evidence>
<dbReference type="AlphaFoldDB" id="A0A0P8YFV4"/>
<comment type="caution">
    <text evidence="12">The sequence shown here is derived from an EMBL/GenBank/DDBJ whole genome shotgun (WGS) entry which is preliminary data.</text>
</comment>
<feature type="binding site" evidence="10">
    <location>
        <begin position="153"/>
        <end position="156"/>
    </location>
    <ligand>
        <name>substrate</name>
    </ligand>
</feature>
<dbReference type="GO" id="GO:0000166">
    <property type="term" value="F:nucleotide binding"/>
    <property type="evidence" value="ECO:0007669"/>
    <property type="project" value="UniProtKB-KW"/>
</dbReference>
<protein>
    <recommendedName>
        <fullName evidence="10">dITP/XTP pyrophosphatase</fullName>
        <ecNumber evidence="10">3.6.1.66</ecNumber>
    </recommendedName>
    <alternativeName>
        <fullName evidence="10">Non-canonical purine NTP pyrophosphatase</fullName>
    </alternativeName>
    <alternativeName>
        <fullName evidence="10">Non-standard purine NTP pyrophosphatase</fullName>
    </alternativeName>
    <alternativeName>
        <fullName evidence="10">Nucleoside-triphosphate diphosphatase</fullName>
    </alternativeName>
    <alternativeName>
        <fullName evidence="10">Nucleoside-triphosphate pyrophosphatase</fullName>
        <shortName evidence="10">NTPase</shortName>
    </alternativeName>
</protein>
<feature type="binding site" evidence="10">
    <location>
        <begin position="181"/>
        <end position="182"/>
    </location>
    <ligand>
        <name>substrate</name>
    </ligand>
</feature>
<dbReference type="GO" id="GO:0046872">
    <property type="term" value="F:metal ion binding"/>
    <property type="evidence" value="ECO:0007669"/>
    <property type="project" value="UniProtKB-KW"/>
</dbReference>
<comment type="catalytic activity">
    <reaction evidence="9 10">
        <text>XTP + H2O = XMP + diphosphate + H(+)</text>
        <dbReference type="Rhea" id="RHEA:28610"/>
        <dbReference type="ChEBI" id="CHEBI:15377"/>
        <dbReference type="ChEBI" id="CHEBI:15378"/>
        <dbReference type="ChEBI" id="CHEBI:33019"/>
        <dbReference type="ChEBI" id="CHEBI:57464"/>
        <dbReference type="ChEBI" id="CHEBI:61314"/>
        <dbReference type="EC" id="3.6.1.66"/>
    </reaction>
</comment>
<dbReference type="OrthoDB" id="9807456at2"/>
<sequence>MMKIVAATKNRNKIREFKEILEGFPISILSLEDMGLDIDVVEDKDTFEGNAEKKAMEVMKATGLPSLADDSGLEVFALDGAPGVNSARFSGIHGDDKSNNIKLLKLLEDVPYEKRGAKFVAVIVLVYPDGSKFTARGEVEGIIAREEKGDKGFGYDPLFIIPQYDKTFAELGSEAKNKISHRGKALEELKNILKYKL</sequence>
<comment type="catalytic activity">
    <reaction evidence="8 10">
        <text>dITP + H2O = dIMP + diphosphate + H(+)</text>
        <dbReference type="Rhea" id="RHEA:28342"/>
        <dbReference type="ChEBI" id="CHEBI:15377"/>
        <dbReference type="ChEBI" id="CHEBI:15378"/>
        <dbReference type="ChEBI" id="CHEBI:33019"/>
        <dbReference type="ChEBI" id="CHEBI:61194"/>
        <dbReference type="ChEBI" id="CHEBI:61382"/>
        <dbReference type="EC" id="3.6.1.66"/>
    </reaction>
</comment>
<keyword evidence="6 10" id="KW-0460">Magnesium</keyword>
<evidence type="ECO:0000256" key="7">
    <source>
        <dbReference type="ARBA" id="ARBA00023080"/>
    </source>
</evidence>
<comment type="subunit">
    <text evidence="2 10">Homodimer.</text>
</comment>